<protein>
    <recommendedName>
        <fullName evidence="4">DUF4019 domain-containing protein</fullName>
    </recommendedName>
</protein>
<sequence length="141" mass="15993">MKSITSVILTVLISFSANVLAAEDYDGIPENFIKLIAAKKIPEAIDSLYPNEGYWSTPQGIAEKANISAKFVKFGDYRFHQLLSEKSIVDDRYVTLSYFVGFQNKPEFFSITLYKPENSWTAREFNFGGTPEETKNFSLPK</sequence>
<keyword evidence="1" id="KW-0732">Signal</keyword>
<evidence type="ECO:0000313" key="3">
    <source>
        <dbReference type="Proteomes" id="UP000744555"/>
    </source>
</evidence>
<evidence type="ECO:0000256" key="1">
    <source>
        <dbReference type="SAM" id="SignalP"/>
    </source>
</evidence>
<feature type="chain" id="PRO_5046895669" description="DUF4019 domain-containing protein" evidence="1">
    <location>
        <begin position="22"/>
        <end position="141"/>
    </location>
</feature>
<organism evidence="2 3">
    <name type="scientific">Aquipseudomonas alcaligenes</name>
    <name type="common">Pseudomonas alcaligenes</name>
    <dbReference type="NCBI Taxonomy" id="43263"/>
    <lineage>
        <taxon>Bacteria</taxon>
        <taxon>Pseudomonadati</taxon>
        <taxon>Pseudomonadota</taxon>
        <taxon>Gammaproteobacteria</taxon>
        <taxon>Pseudomonadales</taxon>
        <taxon>Pseudomonadaceae</taxon>
        <taxon>Aquipseudomonas</taxon>
    </lineage>
</organism>
<name>A0ABR7RZL4_AQUAC</name>
<evidence type="ECO:0008006" key="4">
    <source>
        <dbReference type="Google" id="ProtNLM"/>
    </source>
</evidence>
<keyword evidence="3" id="KW-1185">Reference proteome</keyword>
<dbReference type="Proteomes" id="UP000744555">
    <property type="component" value="Unassembled WGS sequence"/>
</dbReference>
<dbReference type="EMBL" id="LZEU01000001">
    <property type="protein sequence ID" value="MBC9250776.1"/>
    <property type="molecule type" value="Genomic_DNA"/>
</dbReference>
<accession>A0ABR7RZL4</accession>
<feature type="signal peptide" evidence="1">
    <location>
        <begin position="1"/>
        <end position="21"/>
    </location>
</feature>
<gene>
    <name evidence="2" type="ORF">A9179_10855</name>
</gene>
<dbReference type="RefSeq" id="WP_187805849.1">
    <property type="nucleotide sequence ID" value="NZ_LZEU01000001.1"/>
</dbReference>
<evidence type="ECO:0000313" key="2">
    <source>
        <dbReference type="EMBL" id="MBC9250776.1"/>
    </source>
</evidence>
<comment type="caution">
    <text evidence="2">The sequence shown here is derived from an EMBL/GenBank/DDBJ whole genome shotgun (WGS) entry which is preliminary data.</text>
</comment>
<reference evidence="2 3" key="1">
    <citation type="submission" date="2016-06" db="EMBL/GenBank/DDBJ databases">
        <authorList>
            <person name="Ramos C."/>
            <person name="Pintado A."/>
            <person name="Crespo-Gomez J.I."/>
        </authorList>
    </citation>
    <scope>NUCLEOTIDE SEQUENCE [LARGE SCALE GENOMIC DNA]</scope>
    <source>
        <strain evidence="2 3">AVO110</strain>
    </source>
</reference>
<proteinExistence type="predicted"/>